<dbReference type="Proteomes" id="UP000008190">
    <property type="component" value="Chromosome"/>
</dbReference>
<dbReference type="HOGENOM" id="CLU_1784879_0_0_11"/>
<reference evidence="2 3" key="1">
    <citation type="journal article" date="2012" name="J. Bacteriol.">
        <title>Genome sequence of the human- and animal-pathogenic strain Nocardia cyriacigeorgica GUH-2.</title>
        <authorList>
            <person name="Zoropogui A."/>
            <person name="Pujic P."/>
            <person name="Normand P."/>
            <person name="Barbe V."/>
            <person name="Beaman B."/>
            <person name="Beaman L."/>
            <person name="Boiron P."/>
            <person name="Colinon C."/>
            <person name="Deredjian A."/>
            <person name="Graindorge A."/>
            <person name="Mangenot S."/>
            <person name="Nazaret S."/>
            <person name="Neto M."/>
            <person name="Petit S."/>
            <person name="Roche D."/>
            <person name="Vallenet D."/>
            <person name="Rodriguez-Nava V."/>
            <person name="Richard Y."/>
            <person name="Cournoyer B."/>
            <person name="Blaha D."/>
        </authorList>
    </citation>
    <scope>NUCLEOTIDE SEQUENCE [LARGE SCALE GENOMIC DNA]</scope>
    <source>
        <strain evidence="2 3">GUH-2</strain>
    </source>
</reference>
<sequence length="145" mass="15804">MPDDFGEPVRLAADDPFDALLEQMARYLAYAYVDWKDRPGEILQRLAADACVDYPYSGCYGGFPSWSDALIQKTAELGSGDAAVAFLREFGERCISETGVALVSLDFDADGWALVFVPGERLDPIRAAAKAVGQSITVVRNDGRF</sequence>
<dbReference type="KEGG" id="ncy:NOCYR_2912"/>
<name>H6RA73_NOCCG</name>
<dbReference type="Pfam" id="PF20335">
    <property type="entry name" value="DUF6630"/>
    <property type="match status" value="1"/>
</dbReference>
<dbReference type="STRING" id="1127134.NOCYR_2912"/>
<evidence type="ECO:0000259" key="1">
    <source>
        <dbReference type="Pfam" id="PF20335"/>
    </source>
</evidence>
<feature type="domain" description="DUF6630" evidence="1">
    <location>
        <begin position="12"/>
        <end position="137"/>
    </location>
</feature>
<protein>
    <recommendedName>
        <fullName evidence="1">DUF6630 domain-containing protein</fullName>
    </recommendedName>
</protein>
<evidence type="ECO:0000313" key="2">
    <source>
        <dbReference type="EMBL" id="CCF63681.1"/>
    </source>
</evidence>
<organism evidence="2 3">
    <name type="scientific">Nocardia cyriacigeorgica (strain GUH-2)</name>
    <dbReference type="NCBI Taxonomy" id="1127134"/>
    <lineage>
        <taxon>Bacteria</taxon>
        <taxon>Bacillati</taxon>
        <taxon>Actinomycetota</taxon>
        <taxon>Actinomycetes</taxon>
        <taxon>Mycobacteriales</taxon>
        <taxon>Nocardiaceae</taxon>
        <taxon>Nocardia</taxon>
    </lineage>
</organism>
<dbReference type="EMBL" id="FO082843">
    <property type="protein sequence ID" value="CCF63681.1"/>
    <property type="molecule type" value="Genomic_DNA"/>
</dbReference>
<accession>H6RA73</accession>
<proteinExistence type="predicted"/>
<evidence type="ECO:0000313" key="3">
    <source>
        <dbReference type="Proteomes" id="UP000008190"/>
    </source>
</evidence>
<gene>
    <name evidence="2" type="ordered locus">NOCYR_2912</name>
</gene>
<dbReference type="AlphaFoldDB" id="H6RA73"/>
<keyword evidence="3" id="KW-1185">Reference proteome</keyword>
<dbReference type="InterPro" id="IPR046582">
    <property type="entry name" value="DUF6630"/>
</dbReference>